<evidence type="ECO:0000256" key="1">
    <source>
        <dbReference type="SAM" id="MobiDB-lite"/>
    </source>
</evidence>
<organism evidence="2 3">
    <name type="scientific">Tsukamurella pseudospumae</name>
    <dbReference type="NCBI Taxonomy" id="239498"/>
    <lineage>
        <taxon>Bacteria</taxon>
        <taxon>Bacillati</taxon>
        <taxon>Actinomycetota</taxon>
        <taxon>Actinomycetes</taxon>
        <taxon>Mycobacteriales</taxon>
        <taxon>Tsukamurellaceae</taxon>
        <taxon>Tsukamurella</taxon>
    </lineage>
</organism>
<keyword evidence="3" id="KW-1185">Reference proteome</keyword>
<dbReference type="Proteomes" id="UP000070409">
    <property type="component" value="Unassembled WGS sequence"/>
</dbReference>
<protein>
    <recommendedName>
        <fullName evidence="4">DUF222 domain-containing protein</fullName>
    </recommendedName>
</protein>
<dbReference type="EMBL" id="LSRE01000044">
    <property type="protein sequence ID" value="KXO91296.1"/>
    <property type="molecule type" value="Genomic_DNA"/>
</dbReference>
<feature type="region of interest" description="Disordered" evidence="1">
    <location>
        <begin position="206"/>
        <end position="258"/>
    </location>
</feature>
<feature type="region of interest" description="Disordered" evidence="1">
    <location>
        <begin position="1"/>
        <end position="24"/>
    </location>
</feature>
<dbReference type="RefSeq" id="WP_068746632.1">
    <property type="nucleotide sequence ID" value="NZ_LSRE01000044.1"/>
</dbReference>
<proteinExistence type="predicted"/>
<name>A0A137YZC4_9ACTN</name>
<evidence type="ECO:0000313" key="3">
    <source>
        <dbReference type="Proteomes" id="UP000070409"/>
    </source>
</evidence>
<evidence type="ECO:0008006" key="4">
    <source>
        <dbReference type="Google" id="ProtNLM"/>
    </source>
</evidence>
<gene>
    <name evidence="2" type="ORF">AXK61_07010</name>
</gene>
<feature type="compositionally biased region" description="Basic and acidic residues" evidence="1">
    <location>
        <begin position="206"/>
        <end position="218"/>
    </location>
</feature>
<reference evidence="2 3" key="1">
    <citation type="submission" date="2016-02" db="EMBL/GenBank/DDBJ databases">
        <authorList>
            <person name="Teng J.L."/>
            <person name="Tang Y."/>
            <person name="Huang Y."/>
            <person name="Guo F."/>
            <person name="Wei W."/>
            <person name="Chen J.H."/>
            <person name="Wong S.Y."/>
            <person name="Lau S.K."/>
            <person name="Woo P.C."/>
        </authorList>
    </citation>
    <scope>NUCLEOTIDE SEQUENCE [LARGE SCALE GENOMIC DNA]</scope>
    <source>
        <strain evidence="2 3">JCM 13375</strain>
    </source>
</reference>
<evidence type="ECO:0000313" key="2">
    <source>
        <dbReference type="EMBL" id="KXO91296.1"/>
    </source>
</evidence>
<sequence length="258" mass="27299">MKESSEHIENQQPPALASETAGRWVVDESDPEYEVWEAFDGMAVEDATTPKDTPMKETRWNPEGLANRCTAHRKNGDRCKRAAIAGGNVCRVHGGAAPAVQAAARVRLAMAADRMAANLLKIAVDDDAPDSVKLAATNSALDRAGLSAKTAVEVSVDPKPFEQLLAGMATMTGGSRAASRAERGVADTEDADWIEAEIVGMHAAEERAERPPMPRPVEEPAITDGAGSGLMSMEEALAALRATTPPPAAPAPRRRGTR</sequence>
<accession>A0A137YZC4</accession>
<comment type="caution">
    <text evidence="2">The sequence shown here is derived from an EMBL/GenBank/DDBJ whole genome shotgun (WGS) entry which is preliminary data.</text>
</comment>